<feature type="non-terminal residue" evidence="2">
    <location>
        <position position="349"/>
    </location>
</feature>
<keyword evidence="3" id="KW-1185">Reference proteome</keyword>
<feature type="region of interest" description="Disordered" evidence="1">
    <location>
        <begin position="148"/>
        <end position="208"/>
    </location>
</feature>
<evidence type="ECO:0000313" key="2">
    <source>
        <dbReference type="EMBL" id="CAK0884573.1"/>
    </source>
</evidence>
<feature type="compositionally biased region" description="Low complexity" evidence="1">
    <location>
        <begin position="268"/>
        <end position="282"/>
    </location>
</feature>
<feature type="compositionally biased region" description="Low complexity" evidence="1">
    <location>
        <begin position="300"/>
        <end position="318"/>
    </location>
</feature>
<reference evidence="2" key="1">
    <citation type="submission" date="2023-10" db="EMBL/GenBank/DDBJ databases">
        <authorList>
            <person name="Chen Y."/>
            <person name="Shah S."/>
            <person name="Dougan E. K."/>
            <person name="Thang M."/>
            <person name="Chan C."/>
        </authorList>
    </citation>
    <scope>NUCLEOTIDE SEQUENCE [LARGE SCALE GENOMIC DNA]</scope>
</reference>
<feature type="region of interest" description="Disordered" evidence="1">
    <location>
        <begin position="231"/>
        <end position="349"/>
    </location>
</feature>
<organism evidence="2 3">
    <name type="scientific">Prorocentrum cordatum</name>
    <dbReference type="NCBI Taxonomy" id="2364126"/>
    <lineage>
        <taxon>Eukaryota</taxon>
        <taxon>Sar</taxon>
        <taxon>Alveolata</taxon>
        <taxon>Dinophyceae</taxon>
        <taxon>Prorocentrales</taxon>
        <taxon>Prorocentraceae</taxon>
        <taxon>Prorocentrum</taxon>
    </lineage>
</organism>
<comment type="caution">
    <text evidence="2">The sequence shown here is derived from an EMBL/GenBank/DDBJ whole genome shotgun (WGS) entry which is preliminary data.</text>
</comment>
<feature type="compositionally biased region" description="Pro residues" evidence="1">
    <location>
        <begin position="151"/>
        <end position="160"/>
    </location>
</feature>
<gene>
    <name evidence="2" type="ORF">PCOR1329_LOCUS66456</name>
</gene>
<sequence length="349" mass="37026">MQSPLQRQCRIARCSTPASADHLLLSAPARWRGAAPSSPVCAAKRGGHRGDPRGLPRGFVEFVKASLAELAVEQMSDEMFGAAGIFASHVAQEDRDHLAGLWAAVSSAPVAEAERATDRSAERSRASAVADANDLADVRWLRLEDCQLAPPELPGPPPPLAEGEDEPPPECGTLEVHPRASTAPASLGATRPSPRAGAPLRPWPSTWPRRPHNHSHGLRLEDVCGRRWCSADAPGSDSAPPRVRQRLASARRMAEALRGPEAGGRPGAAGQAPRPAARAAWLAEEEPGPPAELRRGEEVALAPAPASAGPGKEAAAARPPHDRPRGRQRAPGTVGRWRRRRAAGGRRTR</sequence>
<dbReference type="Proteomes" id="UP001189429">
    <property type="component" value="Unassembled WGS sequence"/>
</dbReference>
<dbReference type="EMBL" id="CAUYUJ010018562">
    <property type="protein sequence ID" value="CAK0884573.1"/>
    <property type="molecule type" value="Genomic_DNA"/>
</dbReference>
<evidence type="ECO:0000313" key="3">
    <source>
        <dbReference type="Proteomes" id="UP001189429"/>
    </source>
</evidence>
<accession>A0ABN9WDY7</accession>
<proteinExistence type="predicted"/>
<protein>
    <submittedName>
        <fullName evidence="2">Uncharacterized protein</fullName>
    </submittedName>
</protein>
<feature type="compositionally biased region" description="Basic residues" evidence="1">
    <location>
        <begin position="336"/>
        <end position="349"/>
    </location>
</feature>
<name>A0ABN9WDY7_9DINO</name>
<evidence type="ECO:0000256" key="1">
    <source>
        <dbReference type="SAM" id="MobiDB-lite"/>
    </source>
</evidence>